<dbReference type="PANTHER" id="PTHR42730">
    <property type="entry name" value="2-OXOGLUTARATE SYNTHASE SUBUNIT KORC"/>
    <property type="match status" value="1"/>
</dbReference>
<organism evidence="3 4">
    <name type="scientific">Desulfocucumis palustris</name>
    <dbReference type="NCBI Taxonomy" id="1898651"/>
    <lineage>
        <taxon>Bacteria</taxon>
        <taxon>Bacillati</taxon>
        <taxon>Bacillota</taxon>
        <taxon>Clostridia</taxon>
        <taxon>Eubacteriales</taxon>
        <taxon>Desulfocucumaceae</taxon>
        <taxon>Desulfocucumis</taxon>
    </lineage>
</organism>
<dbReference type="InterPro" id="IPR002869">
    <property type="entry name" value="Pyrv_flavodox_OxRed_cen"/>
</dbReference>
<dbReference type="InterPro" id="IPR052554">
    <property type="entry name" value="2-oxoglutarate_synth_KorC"/>
</dbReference>
<name>A0A2L2XB68_9FIRM</name>
<dbReference type="RefSeq" id="WP_104371719.1">
    <property type="nucleotide sequence ID" value="NZ_BFAV01000092.1"/>
</dbReference>
<dbReference type="Pfam" id="PF01558">
    <property type="entry name" value="POR"/>
    <property type="match status" value="1"/>
</dbReference>
<proteinExistence type="predicted"/>
<evidence type="ECO:0000313" key="4">
    <source>
        <dbReference type="Proteomes" id="UP000239549"/>
    </source>
</evidence>
<reference evidence="4" key="1">
    <citation type="submission" date="2018-02" db="EMBL/GenBank/DDBJ databases">
        <title>Genome sequence of Desulfocucumis palustris strain NAW-5.</title>
        <authorList>
            <person name="Watanabe M."/>
            <person name="Kojima H."/>
            <person name="Fukui M."/>
        </authorList>
    </citation>
    <scope>NUCLEOTIDE SEQUENCE [LARGE SCALE GENOMIC DNA]</scope>
    <source>
        <strain evidence="4">NAW-5</strain>
    </source>
</reference>
<evidence type="ECO:0000313" key="3">
    <source>
        <dbReference type="EMBL" id="GBF33312.1"/>
    </source>
</evidence>
<dbReference type="GO" id="GO:0016903">
    <property type="term" value="F:oxidoreductase activity, acting on the aldehyde or oxo group of donors"/>
    <property type="evidence" value="ECO:0007669"/>
    <property type="project" value="InterPro"/>
</dbReference>
<dbReference type="PANTHER" id="PTHR42730:SF1">
    <property type="entry name" value="2-OXOGLUTARATE SYNTHASE SUBUNIT KORC"/>
    <property type="match status" value="1"/>
</dbReference>
<sequence>MGKRIEVLISGFGGQGVVRLGQILAQVSVDENLYTTMLVSHGTETRGGYVRTQVVISDAPVDSPVCEDPDFLVAMSKAAYNKFKPLVSQGVIIYEPYYVEQDHGLHCRQISVNAREMAINELGREIYANVVVLGYLTRLLDGTLSKDQVLKVMLQKIPKFHEENKKAFELGYSLAVS</sequence>
<evidence type="ECO:0000259" key="2">
    <source>
        <dbReference type="Pfam" id="PF01558"/>
    </source>
</evidence>
<feature type="domain" description="Pyruvate/ketoisovalerate oxidoreductase catalytic" evidence="2">
    <location>
        <begin position="13"/>
        <end position="172"/>
    </location>
</feature>
<keyword evidence="4" id="KW-1185">Reference proteome</keyword>
<keyword evidence="1" id="KW-0560">Oxidoreductase</keyword>
<dbReference type="OrthoDB" id="9789125at2"/>
<dbReference type="EMBL" id="BFAV01000092">
    <property type="protein sequence ID" value="GBF33312.1"/>
    <property type="molecule type" value="Genomic_DNA"/>
</dbReference>
<dbReference type="AlphaFoldDB" id="A0A2L2XB68"/>
<evidence type="ECO:0000256" key="1">
    <source>
        <dbReference type="ARBA" id="ARBA00023002"/>
    </source>
</evidence>
<accession>A0A2L2XB68</accession>
<dbReference type="InterPro" id="IPR019752">
    <property type="entry name" value="Pyrv/ketoisovalerate_OxRed_cat"/>
</dbReference>
<comment type="caution">
    <text evidence="3">The sequence shown here is derived from an EMBL/GenBank/DDBJ whole genome shotgun (WGS) entry which is preliminary data.</text>
</comment>
<gene>
    <name evidence="3" type="ORF">DCCM_2411</name>
</gene>
<dbReference type="Gene3D" id="3.40.920.10">
    <property type="entry name" value="Pyruvate-ferredoxin oxidoreductase, PFOR, domain III"/>
    <property type="match status" value="1"/>
</dbReference>
<dbReference type="SUPFAM" id="SSF53323">
    <property type="entry name" value="Pyruvate-ferredoxin oxidoreductase, PFOR, domain III"/>
    <property type="match status" value="1"/>
</dbReference>
<protein>
    <submittedName>
        <fullName evidence="3">2-oxoglutarate oxidoreductase gamma subunit</fullName>
    </submittedName>
</protein>
<dbReference type="Proteomes" id="UP000239549">
    <property type="component" value="Unassembled WGS sequence"/>
</dbReference>